<dbReference type="OrthoDB" id="1848784at2759"/>
<feature type="domain" description="NAC" evidence="6">
    <location>
        <begin position="32"/>
        <end position="203"/>
    </location>
</feature>
<sequence length="355" mass="40456">MTSQNPNKEDQEVGQQQQNGDGSTNGNIFEAYPPGYRFCPYDEELINYYLKKKVLKQRLPINNINELKQCLHQLPDNDKMSTHSVFPKRLWVRFTRMYKLYREKEWYFFSPRDRKYPNGTRPNRAAGAGYWKATGTDMKISSNGQLVGYKNTLVYYKGKPPKGEKTTWIMYEYKVADELNPQTIRTADKMRLDDWVLCRLKKQKEKKKKQDDESMPTGDSIVVFDEPSAPVNEPDPSAVMNYDIGIRVDGNLFVSSPPLGNGKMCDSVGLINKYNDSAFDQVLQHNISGFPLESNHMTNMGFETENQAIRDAVSSASGLGEISYHGHHEFELENDGMSECHDLRNVSGEEGGGGN</sequence>
<dbReference type="PROSITE" id="PS51005">
    <property type="entry name" value="NAC"/>
    <property type="match status" value="1"/>
</dbReference>
<reference evidence="7 8" key="1">
    <citation type="submission" date="2020-04" db="EMBL/GenBank/DDBJ databases">
        <title>Plant Genome Project.</title>
        <authorList>
            <person name="Zhang R.-G."/>
        </authorList>
    </citation>
    <scope>NUCLEOTIDE SEQUENCE [LARGE SCALE GENOMIC DNA]</scope>
    <source>
        <strain evidence="7">YNK0</strain>
        <tissue evidence="7">Leaf</tissue>
    </source>
</reference>
<dbReference type="SUPFAM" id="SSF101941">
    <property type="entry name" value="NAC domain"/>
    <property type="match status" value="1"/>
</dbReference>
<dbReference type="GO" id="GO:0006355">
    <property type="term" value="P:regulation of DNA-templated transcription"/>
    <property type="evidence" value="ECO:0007669"/>
    <property type="project" value="InterPro"/>
</dbReference>
<organism evidence="7 8">
    <name type="scientific">Tetracentron sinense</name>
    <name type="common">Spur-leaf</name>
    <dbReference type="NCBI Taxonomy" id="13715"/>
    <lineage>
        <taxon>Eukaryota</taxon>
        <taxon>Viridiplantae</taxon>
        <taxon>Streptophyta</taxon>
        <taxon>Embryophyta</taxon>
        <taxon>Tracheophyta</taxon>
        <taxon>Spermatophyta</taxon>
        <taxon>Magnoliopsida</taxon>
        <taxon>Trochodendrales</taxon>
        <taxon>Trochodendraceae</taxon>
        <taxon>Tetracentron</taxon>
    </lineage>
</organism>
<evidence type="ECO:0000259" key="6">
    <source>
        <dbReference type="PROSITE" id="PS51005"/>
    </source>
</evidence>
<dbReference type="PANTHER" id="PTHR31719:SF179">
    <property type="entry name" value="OS08G0148400 PROTEIN"/>
    <property type="match status" value="1"/>
</dbReference>
<keyword evidence="1" id="KW-0805">Transcription regulation</keyword>
<accession>A0A834Z2Y5</accession>
<dbReference type="Pfam" id="PF02365">
    <property type="entry name" value="NAM"/>
    <property type="match status" value="1"/>
</dbReference>
<protein>
    <recommendedName>
        <fullName evidence="6">NAC domain-containing protein</fullName>
    </recommendedName>
</protein>
<evidence type="ECO:0000313" key="8">
    <source>
        <dbReference type="Proteomes" id="UP000655225"/>
    </source>
</evidence>
<dbReference type="GO" id="GO:0003677">
    <property type="term" value="F:DNA binding"/>
    <property type="evidence" value="ECO:0007669"/>
    <property type="project" value="UniProtKB-KW"/>
</dbReference>
<dbReference type="InterPro" id="IPR036093">
    <property type="entry name" value="NAC_dom_sf"/>
</dbReference>
<proteinExistence type="predicted"/>
<evidence type="ECO:0000256" key="2">
    <source>
        <dbReference type="ARBA" id="ARBA00023125"/>
    </source>
</evidence>
<feature type="compositionally biased region" description="Polar residues" evidence="5">
    <location>
        <begin position="13"/>
        <end position="27"/>
    </location>
</feature>
<evidence type="ECO:0000256" key="4">
    <source>
        <dbReference type="ARBA" id="ARBA00023242"/>
    </source>
</evidence>
<comment type="caution">
    <text evidence="7">The sequence shown here is derived from an EMBL/GenBank/DDBJ whole genome shotgun (WGS) entry which is preliminary data.</text>
</comment>
<feature type="region of interest" description="Disordered" evidence="5">
    <location>
        <begin position="206"/>
        <end position="236"/>
    </location>
</feature>
<gene>
    <name evidence="7" type="ORF">HHK36_017297</name>
</gene>
<name>A0A834Z2Y5_TETSI</name>
<keyword evidence="2" id="KW-0238">DNA-binding</keyword>
<keyword evidence="8" id="KW-1185">Reference proteome</keyword>
<evidence type="ECO:0000256" key="1">
    <source>
        <dbReference type="ARBA" id="ARBA00023015"/>
    </source>
</evidence>
<evidence type="ECO:0000313" key="7">
    <source>
        <dbReference type="EMBL" id="KAF8398370.1"/>
    </source>
</evidence>
<keyword evidence="4" id="KW-0539">Nucleus</keyword>
<dbReference type="PANTHER" id="PTHR31719">
    <property type="entry name" value="NAC TRANSCRIPTION FACTOR 56"/>
    <property type="match status" value="1"/>
</dbReference>
<dbReference type="Gene3D" id="2.170.150.80">
    <property type="entry name" value="NAC domain"/>
    <property type="match status" value="1"/>
</dbReference>
<dbReference type="AlphaFoldDB" id="A0A834Z2Y5"/>
<evidence type="ECO:0000256" key="5">
    <source>
        <dbReference type="SAM" id="MobiDB-lite"/>
    </source>
</evidence>
<dbReference type="InterPro" id="IPR003441">
    <property type="entry name" value="NAC-dom"/>
</dbReference>
<keyword evidence="3" id="KW-0804">Transcription</keyword>
<feature type="region of interest" description="Disordered" evidence="5">
    <location>
        <begin position="1"/>
        <end position="27"/>
    </location>
</feature>
<dbReference type="EMBL" id="JABCRI010000011">
    <property type="protein sequence ID" value="KAF8398370.1"/>
    <property type="molecule type" value="Genomic_DNA"/>
</dbReference>
<evidence type="ECO:0000256" key="3">
    <source>
        <dbReference type="ARBA" id="ARBA00023163"/>
    </source>
</evidence>
<dbReference type="Proteomes" id="UP000655225">
    <property type="component" value="Unassembled WGS sequence"/>
</dbReference>